<dbReference type="GO" id="GO:0009421">
    <property type="term" value="C:bacterial-type flagellum filament cap"/>
    <property type="evidence" value="ECO:0007669"/>
    <property type="project" value="InterPro"/>
</dbReference>
<reference evidence="8 9" key="1">
    <citation type="submission" date="2020-04" db="EMBL/GenBank/DDBJ databases">
        <title>Arthrobacter sp. nov.</title>
        <authorList>
            <person name="Liu S."/>
        </authorList>
    </citation>
    <scope>NUCLEOTIDE SEQUENCE [LARGE SCALE GENOMIC DNA]</scope>
    <source>
        <strain evidence="8 9">E918</strain>
    </source>
</reference>
<evidence type="ECO:0000256" key="1">
    <source>
        <dbReference type="ARBA" id="ARBA00009764"/>
    </source>
</evidence>
<comment type="function">
    <text evidence="5">Required for morphogenesis and for the elongation of the flagellar filament by facilitating polymerization of the flagellin monomers at the tip of growing filament. Forms a capping structure, which prevents flagellin subunits (transported through the central channel of the flagellum) from leaking out without polymerization at the distal end.</text>
</comment>
<sequence length="458" mass="47272">MAFAIGGLASGLDTTTMISQLMQLEARPQVLLKNKVSATQSLVSSLQQLNTRVASLGSVAEKTAKPGALDLYKASSSSDKVTATAGAGAAAGSIDIKVDQVAQAQVSVSALLSDWPEDATTLTIALQDGRKIDVDSSGKTLDEVAAAVNAKDAGVTAMKVAAGADGSGIPQYRLQFSATGTGAAGSFGIQRTQAGTTVDMLTEPGAAQIRAAQDAEVTLWAGTAAARTLTSSTNTFTALLPGVDVTVSAASADPVTISVARDDAGLTKLAKDLVEGLAGLFFYIATNSAVSTSTASGTSTAKGGIFTGDSSVRDVQQNILRAASAPVDGRSPSETGISITRDGSVEFNAEKFAEALKEDPARTRKVLQEVASRVEVAAEDASDKHEGAVSLRIQGQESLVKELNTQVAEWDRRLELRQSTLERTWSALEVQLSALQSQGDWLSSQLATLPTYGGTKKS</sequence>
<dbReference type="Pfam" id="PF07195">
    <property type="entry name" value="FliD_C"/>
    <property type="match status" value="1"/>
</dbReference>
<keyword evidence="8" id="KW-0966">Cell projection</keyword>
<proteinExistence type="inferred from homology"/>
<comment type="subcellular location">
    <subcellularLocation>
        <location evidence="5">Secreted</location>
    </subcellularLocation>
    <subcellularLocation>
        <location evidence="5">Bacterial flagellum</location>
    </subcellularLocation>
</comment>
<keyword evidence="3" id="KW-0175">Coiled coil</keyword>
<evidence type="ECO:0000259" key="6">
    <source>
        <dbReference type="Pfam" id="PF02465"/>
    </source>
</evidence>
<keyword evidence="8" id="KW-0282">Flagellum</keyword>
<evidence type="ECO:0000256" key="4">
    <source>
        <dbReference type="ARBA" id="ARBA00023143"/>
    </source>
</evidence>
<keyword evidence="8" id="KW-0969">Cilium</keyword>
<dbReference type="GO" id="GO:0009424">
    <property type="term" value="C:bacterial-type flagellum hook"/>
    <property type="evidence" value="ECO:0007669"/>
    <property type="project" value="UniProtKB-UniRule"/>
</dbReference>
<dbReference type="Pfam" id="PF02465">
    <property type="entry name" value="FliD_N"/>
    <property type="match status" value="1"/>
</dbReference>
<protein>
    <recommendedName>
        <fullName evidence="5">Flagellar hook-associated protein 2</fullName>
        <shortName evidence="5">HAP2</shortName>
    </recommendedName>
    <alternativeName>
        <fullName evidence="5">Flagellar cap protein</fullName>
    </alternativeName>
</protein>
<feature type="domain" description="Flagellar hook-associated protein 2 N-terminal" evidence="6">
    <location>
        <begin position="10"/>
        <end position="105"/>
    </location>
</feature>
<dbReference type="PANTHER" id="PTHR30288">
    <property type="entry name" value="FLAGELLAR CAP/ASSEMBLY PROTEIN FLID"/>
    <property type="match status" value="1"/>
</dbReference>
<dbReference type="AlphaFoldDB" id="A0A7X6K4Y1"/>
<gene>
    <name evidence="8" type="primary">fliD</name>
    <name evidence="8" type="ORF">HGG74_03415</name>
</gene>
<dbReference type="GO" id="GO:0071973">
    <property type="term" value="P:bacterial-type flagellum-dependent cell motility"/>
    <property type="evidence" value="ECO:0007669"/>
    <property type="project" value="TreeGrafter"/>
</dbReference>
<dbReference type="EMBL" id="JAAZSQ010000002">
    <property type="protein sequence ID" value="NKX53604.1"/>
    <property type="molecule type" value="Genomic_DNA"/>
</dbReference>
<name>A0A7X6K4Y1_9MICC</name>
<evidence type="ECO:0000313" key="8">
    <source>
        <dbReference type="EMBL" id="NKX53604.1"/>
    </source>
</evidence>
<dbReference type="GO" id="GO:0007155">
    <property type="term" value="P:cell adhesion"/>
    <property type="evidence" value="ECO:0007669"/>
    <property type="project" value="InterPro"/>
</dbReference>
<evidence type="ECO:0000256" key="3">
    <source>
        <dbReference type="ARBA" id="ARBA00023054"/>
    </source>
</evidence>
<dbReference type="PANTHER" id="PTHR30288:SF0">
    <property type="entry name" value="FLAGELLAR HOOK-ASSOCIATED PROTEIN 2"/>
    <property type="match status" value="1"/>
</dbReference>
<dbReference type="InterPro" id="IPR003481">
    <property type="entry name" value="FliD_N"/>
</dbReference>
<dbReference type="InterPro" id="IPR040026">
    <property type="entry name" value="FliD"/>
</dbReference>
<evidence type="ECO:0000256" key="2">
    <source>
        <dbReference type="ARBA" id="ARBA00011255"/>
    </source>
</evidence>
<dbReference type="GO" id="GO:0005576">
    <property type="term" value="C:extracellular region"/>
    <property type="evidence" value="ECO:0007669"/>
    <property type="project" value="UniProtKB-SubCell"/>
</dbReference>
<evidence type="ECO:0000313" key="9">
    <source>
        <dbReference type="Proteomes" id="UP000544090"/>
    </source>
</evidence>
<keyword evidence="9" id="KW-1185">Reference proteome</keyword>
<organism evidence="8 9">
    <name type="scientific">Arthrobacter mobilis</name>
    <dbReference type="NCBI Taxonomy" id="2724944"/>
    <lineage>
        <taxon>Bacteria</taxon>
        <taxon>Bacillati</taxon>
        <taxon>Actinomycetota</taxon>
        <taxon>Actinomycetes</taxon>
        <taxon>Micrococcales</taxon>
        <taxon>Micrococcaceae</taxon>
        <taxon>Arthrobacter</taxon>
    </lineage>
</organism>
<keyword evidence="5" id="KW-0964">Secreted</keyword>
<comment type="caution">
    <text evidence="8">The sequence shown here is derived from an EMBL/GenBank/DDBJ whole genome shotgun (WGS) entry which is preliminary data.</text>
</comment>
<dbReference type="RefSeq" id="WP_168484937.1">
    <property type="nucleotide sequence ID" value="NZ_JAAZSQ010000002.1"/>
</dbReference>
<evidence type="ECO:0000259" key="7">
    <source>
        <dbReference type="Pfam" id="PF07195"/>
    </source>
</evidence>
<accession>A0A7X6K4Y1</accession>
<comment type="similarity">
    <text evidence="1 5">Belongs to the FliD family.</text>
</comment>
<feature type="domain" description="Flagellar hook-associated protein 2 C-terminal" evidence="7">
    <location>
        <begin position="212"/>
        <end position="436"/>
    </location>
</feature>
<dbReference type="Proteomes" id="UP000544090">
    <property type="component" value="Unassembled WGS sequence"/>
</dbReference>
<dbReference type="InterPro" id="IPR010809">
    <property type="entry name" value="FliD_C"/>
</dbReference>
<keyword evidence="4 5" id="KW-0975">Bacterial flagellum</keyword>
<comment type="subunit">
    <text evidence="2 5">Homopentamer.</text>
</comment>
<evidence type="ECO:0000256" key="5">
    <source>
        <dbReference type="RuleBase" id="RU362066"/>
    </source>
</evidence>